<organism evidence="1 2">
    <name type="scientific">Caerostris extrusa</name>
    <name type="common">Bark spider</name>
    <name type="synonym">Caerostris bankana</name>
    <dbReference type="NCBI Taxonomy" id="172846"/>
    <lineage>
        <taxon>Eukaryota</taxon>
        <taxon>Metazoa</taxon>
        <taxon>Ecdysozoa</taxon>
        <taxon>Arthropoda</taxon>
        <taxon>Chelicerata</taxon>
        <taxon>Arachnida</taxon>
        <taxon>Araneae</taxon>
        <taxon>Araneomorphae</taxon>
        <taxon>Entelegynae</taxon>
        <taxon>Araneoidea</taxon>
        <taxon>Araneidae</taxon>
        <taxon>Caerostris</taxon>
    </lineage>
</organism>
<dbReference type="Proteomes" id="UP001054945">
    <property type="component" value="Unassembled WGS sequence"/>
</dbReference>
<evidence type="ECO:0000313" key="1">
    <source>
        <dbReference type="EMBL" id="GIY37763.1"/>
    </source>
</evidence>
<dbReference type="AlphaFoldDB" id="A0AAV4STL8"/>
<reference evidence="1 2" key="1">
    <citation type="submission" date="2021-06" db="EMBL/GenBank/DDBJ databases">
        <title>Caerostris extrusa draft genome.</title>
        <authorList>
            <person name="Kono N."/>
            <person name="Arakawa K."/>
        </authorList>
    </citation>
    <scope>NUCLEOTIDE SEQUENCE [LARGE SCALE GENOMIC DNA]</scope>
</reference>
<proteinExistence type="predicted"/>
<name>A0AAV4STL8_CAEEX</name>
<evidence type="ECO:0000313" key="2">
    <source>
        <dbReference type="Proteomes" id="UP001054945"/>
    </source>
</evidence>
<accession>A0AAV4STL8</accession>
<sequence length="81" mass="9020">MDLLKGRNTHFYEGVGDWGMYPRGTMGSYLEDFPNDLASRLEYLIIIITPSFASPVSPRPEMGFGMGEAICKLKDGESSRV</sequence>
<gene>
    <name evidence="1" type="ORF">CEXT_603841</name>
</gene>
<dbReference type="EMBL" id="BPLR01010218">
    <property type="protein sequence ID" value="GIY37763.1"/>
    <property type="molecule type" value="Genomic_DNA"/>
</dbReference>
<keyword evidence="2" id="KW-1185">Reference proteome</keyword>
<comment type="caution">
    <text evidence="1">The sequence shown here is derived from an EMBL/GenBank/DDBJ whole genome shotgun (WGS) entry which is preliminary data.</text>
</comment>
<protein>
    <submittedName>
        <fullName evidence="1">Uncharacterized protein</fullName>
    </submittedName>
</protein>